<organism evidence="1 2">
    <name type="scientific">Candidatus Pseudomonas phytovorans</name>
    <dbReference type="NCBI Taxonomy" id="3121377"/>
    <lineage>
        <taxon>Bacteria</taxon>
        <taxon>Pseudomonadati</taxon>
        <taxon>Pseudomonadota</taxon>
        <taxon>Gammaproteobacteria</taxon>
        <taxon>Pseudomonadales</taxon>
        <taxon>Pseudomonadaceae</taxon>
        <taxon>Pseudomonas</taxon>
    </lineage>
</organism>
<sequence>MDAQAVAKLRGHTATMALFNGFSVSLCDPEIAVSVMAEILAAKNNVTLPGAVNVSRAKEAEQLTHAL</sequence>
<dbReference type="EMBL" id="CP119325">
    <property type="protein sequence ID" value="WEK33406.1"/>
    <property type="molecule type" value="Genomic_DNA"/>
</dbReference>
<dbReference type="Proteomes" id="UP001216329">
    <property type="component" value="Chromosome"/>
</dbReference>
<reference evidence="1" key="1">
    <citation type="submission" date="2023-03" db="EMBL/GenBank/DDBJ databases">
        <title>Andean soil-derived lignocellulolytic bacterial consortium as a source of novel taxa and putative plastic-active enzymes.</title>
        <authorList>
            <person name="Diaz-Garcia L."/>
            <person name="Chuvochina M."/>
            <person name="Feuerriegel G."/>
            <person name="Bunk B."/>
            <person name="Sproer C."/>
            <person name="Streit W.R."/>
            <person name="Rodriguez L.M."/>
            <person name="Overmann J."/>
            <person name="Jimenez D.J."/>
        </authorList>
    </citation>
    <scope>NUCLEOTIDE SEQUENCE</scope>
    <source>
        <strain evidence="1">MAG 876</strain>
    </source>
</reference>
<name>A0AAJ5WMJ4_9PSED</name>
<accession>A0AAJ5WMJ4</accession>
<gene>
    <name evidence="1" type="ORF">P0Y58_14525</name>
</gene>
<proteinExistence type="predicted"/>
<protein>
    <submittedName>
        <fullName evidence="1">Uncharacterized protein</fullName>
    </submittedName>
</protein>
<evidence type="ECO:0000313" key="1">
    <source>
        <dbReference type="EMBL" id="WEK33406.1"/>
    </source>
</evidence>
<evidence type="ECO:0000313" key="2">
    <source>
        <dbReference type="Proteomes" id="UP001216329"/>
    </source>
</evidence>
<dbReference type="AlphaFoldDB" id="A0AAJ5WMJ4"/>